<evidence type="ECO:0000256" key="1">
    <source>
        <dbReference type="ARBA" id="ARBA00010790"/>
    </source>
</evidence>
<evidence type="ECO:0000256" key="4">
    <source>
        <dbReference type="RuleBase" id="RU003968"/>
    </source>
</evidence>
<evidence type="ECO:0000313" key="8">
    <source>
        <dbReference type="Proteomes" id="UP000801492"/>
    </source>
</evidence>
<keyword evidence="8" id="KW-1185">Reference proteome</keyword>
<evidence type="ECO:0000256" key="2">
    <source>
        <dbReference type="PIRSR" id="PIRSR000137-1"/>
    </source>
</evidence>
<comment type="caution">
    <text evidence="7">The sequence shown here is derived from an EMBL/GenBank/DDBJ whole genome shotgun (WGS) entry which is preliminary data.</text>
</comment>
<keyword evidence="4" id="KW-0285">Flavoprotein</keyword>
<feature type="domain" description="Glucose-methanol-choline oxidoreductase N-terminal" evidence="6">
    <location>
        <begin position="295"/>
        <end position="309"/>
    </location>
</feature>
<dbReference type="Gene3D" id="3.50.50.60">
    <property type="entry name" value="FAD/NAD(P)-binding domain"/>
    <property type="match status" value="1"/>
</dbReference>
<dbReference type="Pfam" id="PF05199">
    <property type="entry name" value="GMC_oxred_C"/>
    <property type="match status" value="1"/>
</dbReference>
<comment type="similarity">
    <text evidence="1 4">Belongs to the GMC oxidoreductase family.</text>
</comment>
<gene>
    <name evidence="7" type="ORF">ILUMI_10429</name>
</gene>
<dbReference type="PROSITE" id="PS00623">
    <property type="entry name" value="GMC_OXRED_1"/>
    <property type="match status" value="1"/>
</dbReference>
<organism evidence="7 8">
    <name type="scientific">Ignelater luminosus</name>
    <name type="common">Cucubano</name>
    <name type="synonym">Pyrophorus luminosus</name>
    <dbReference type="NCBI Taxonomy" id="2038154"/>
    <lineage>
        <taxon>Eukaryota</taxon>
        <taxon>Metazoa</taxon>
        <taxon>Ecdysozoa</taxon>
        <taxon>Arthropoda</taxon>
        <taxon>Hexapoda</taxon>
        <taxon>Insecta</taxon>
        <taxon>Pterygota</taxon>
        <taxon>Neoptera</taxon>
        <taxon>Endopterygota</taxon>
        <taxon>Coleoptera</taxon>
        <taxon>Polyphaga</taxon>
        <taxon>Elateriformia</taxon>
        <taxon>Elateroidea</taxon>
        <taxon>Elateridae</taxon>
        <taxon>Agrypninae</taxon>
        <taxon>Pyrophorini</taxon>
        <taxon>Ignelater</taxon>
    </lineage>
</organism>
<reference evidence="7" key="1">
    <citation type="submission" date="2019-08" db="EMBL/GenBank/DDBJ databases">
        <title>The genome of the North American firefly Photinus pyralis.</title>
        <authorList>
            <consortium name="Photinus pyralis genome working group"/>
            <person name="Fallon T.R."/>
            <person name="Sander Lower S.E."/>
            <person name="Weng J.-K."/>
        </authorList>
    </citation>
    <scope>NUCLEOTIDE SEQUENCE</scope>
    <source>
        <strain evidence="7">TRF0915ILg1</strain>
        <tissue evidence="7">Whole body</tissue>
    </source>
</reference>
<dbReference type="PANTHER" id="PTHR11552">
    <property type="entry name" value="GLUCOSE-METHANOL-CHOLINE GMC OXIDOREDUCTASE"/>
    <property type="match status" value="1"/>
</dbReference>
<comment type="cofactor">
    <cofactor evidence="3">
        <name>FAD</name>
        <dbReference type="ChEBI" id="CHEBI:57692"/>
    </cofactor>
</comment>
<dbReference type="InterPro" id="IPR012132">
    <property type="entry name" value="GMC_OxRdtase"/>
</dbReference>
<dbReference type="PROSITE" id="PS00624">
    <property type="entry name" value="GMC_OXRED_2"/>
    <property type="match status" value="1"/>
</dbReference>
<dbReference type="SUPFAM" id="SSF54373">
    <property type="entry name" value="FAD-linked reductases, C-terminal domain"/>
    <property type="match status" value="1"/>
</dbReference>
<dbReference type="GO" id="GO:0016614">
    <property type="term" value="F:oxidoreductase activity, acting on CH-OH group of donors"/>
    <property type="evidence" value="ECO:0007669"/>
    <property type="project" value="InterPro"/>
</dbReference>
<accession>A0A8K0CXX1</accession>
<sequence>MQDPNTPKCLIAPKKSAWSRDSILAGEARDKDKINFPIYGSYDYVIVGAGSAGAVIASRLSEIPKNRILLLEAGGDETDFSDIPAMGPYLLNLEFNWNYNSTPQTTACLAKPNQECPFHRGKALGGTSTINGLNYVRGNRENYNNWFRQGNPGWSYQDVLPFFVKSEDFRVDGDEGYHGKGGYLSVEHHKSENPQLKAFIEANLELGRKLVDYNGKEQLGVAKMQVNTINGQRGSTNKAFLRPAQDRKNLEILTHSLVIKILIDVITKTAYGVLFSHGGHLYIAKADREVIISAGTIGSPQLLMLSGIGPSDHLRQLGIPVIESLAVGSNLQEHVSYSGLTFVTNYTEPSKTLQRKVEEYLNNYGPLTTVGNSQGVGFLQTKHAKVDGVPDIELFMVPSKVITDETGNTIGSNTFTIAALLLHPKSYGEIKLKSKDPYVYPLIDPKPLTDPNDEDIETVYEGIKSVLEIVETRAFKKLNASLVDASVPECRKYEYLSKDYWYCQIRQLSSLLYHPIGTCKMGPDPQKGAVVDHELKVHGINSLRVADGSIMPDIVSAHTNAACIMIGEKASHMIINEKYS</sequence>
<dbReference type="Gene3D" id="3.30.560.10">
    <property type="entry name" value="Glucose Oxidase, domain 3"/>
    <property type="match status" value="1"/>
</dbReference>
<feature type="binding site" evidence="3">
    <location>
        <position position="258"/>
    </location>
    <ligand>
        <name>FAD</name>
        <dbReference type="ChEBI" id="CHEBI:57692"/>
    </ligand>
</feature>
<feature type="binding site" evidence="3">
    <location>
        <position position="548"/>
    </location>
    <ligand>
        <name>FAD</name>
        <dbReference type="ChEBI" id="CHEBI:57692"/>
    </ligand>
</feature>
<evidence type="ECO:0000256" key="3">
    <source>
        <dbReference type="PIRSR" id="PIRSR000137-2"/>
    </source>
</evidence>
<evidence type="ECO:0000313" key="7">
    <source>
        <dbReference type="EMBL" id="KAF2895748.1"/>
    </source>
</evidence>
<dbReference type="GO" id="GO:0050660">
    <property type="term" value="F:flavin adenine dinucleotide binding"/>
    <property type="evidence" value="ECO:0007669"/>
    <property type="project" value="InterPro"/>
</dbReference>
<dbReference type="InterPro" id="IPR007867">
    <property type="entry name" value="GMC_OxRtase_C"/>
</dbReference>
<feature type="domain" description="Glucose-methanol-choline oxidoreductase N-terminal" evidence="5">
    <location>
        <begin position="121"/>
        <end position="144"/>
    </location>
</feature>
<dbReference type="InterPro" id="IPR036188">
    <property type="entry name" value="FAD/NAD-bd_sf"/>
</dbReference>
<name>A0A8K0CXX1_IGNLU</name>
<dbReference type="OrthoDB" id="269227at2759"/>
<dbReference type="Pfam" id="PF00732">
    <property type="entry name" value="GMC_oxred_N"/>
    <property type="match status" value="1"/>
</dbReference>
<feature type="binding site" evidence="3">
    <location>
        <position position="127"/>
    </location>
    <ligand>
        <name>FAD</name>
        <dbReference type="ChEBI" id="CHEBI:57692"/>
    </ligand>
</feature>
<dbReference type="AlphaFoldDB" id="A0A8K0CXX1"/>
<feature type="active site" description="Proton acceptor" evidence="2">
    <location>
        <position position="558"/>
    </location>
</feature>
<feature type="active site" description="Proton donor" evidence="2">
    <location>
        <position position="514"/>
    </location>
</feature>
<dbReference type="InterPro" id="IPR000172">
    <property type="entry name" value="GMC_OxRdtase_N"/>
</dbReference>
<keyword evidence="3 4" id="KW-0274">FAD</keyword>
<dbReference type="PIRSF" id="PIRSF000137">
    <property type="entry name" value="Alcohol_oxidase"/>
    <property type="match status" value="1"/>
</dbReference>
<evidence type="ECO:0000259" key="5">
    <source>
        <dbReference type="PROSITE" id="PS00623"/>
    </source>
</evidence>
<dbReference type="EMBL" id="VTPC01005708">
    <property type="protein sequence ID" value="KAF2895748.1"/>
    <property type="molecule type" value="Genomic_DNA"/>
</dbReference>
<evidence type="ECO:0000259" key="6">
    <source>
        <dbReference type="PROSITE" id="PS00624"/>
    </source>
</evidence>
<protein>
    <recommendedName>
        <fullName evidence="5 6">Glucose-methanol-choline oxidoreductase N-terminal domain-containing protein</fullName>
    </recommendedName>
</protein>
<dbReference type="SUPFAM" id="SSF51905">
    <property type="entry name" value="FAD/NAD(P)-binding domain"/>
    <property type="match status" value="1"/>
</dbReference>
<proteinExistence type="inferred from homology"/>
<dbReference type="PANTHER" id="PTHR11552:SF158">
    <property type="entry name" value="GH23626P-RELATED"/>
    <property type="match status" value="1"/>
</dbReference>
<dbReference type="Proteomes" id="UP000801492">
    <property type="component" value="Unassembled WGS sequence"/>
</dbReference>